<protein>
    <submittedName>
        <fullName evidence="1">RCG33550</fullName>
    </submittedName>
</protein>
<dbReference type="SUPFAM" id="SSF51735">
    <property type="entry name" value="NAD(P)-binding Rossmann-fold domains"/>
    <property type="match status" value="1"/>
</dbReference>
<proteinExistence type="predicted"/>
<dbReference type="Proteomes" id="UP000234681">
    <property type="component" value="Chromosome 10"/>
</dbReference>
<accession>A6HF35</accession>
<organism evidence="1 2">
    <name type="scientific">Rattus norvegicus</name>
    <name type="common">Rat</name>
    <dbReference type="NCBI Taxonomy" id="10116"/>
    <lineage>
        <taxon>Eukaryota</taxon>
        <taxon>Metazoa</taxon>
        <taxon>Chordata</taxon>
        <taxon>Craniata</taxon>
        <taxon>Vertebrata</taxon>
        <taxon>Euteleostomi</taxon>
        <taxon>Mammalia</taxon>
        <taxon>Eutheria</taxon>
        <taxon>Euarchontoglires</taxon>
        <taxon>Glires</taxon>
        <taxon>Rodentia</taxon>
        <taxon>Myomorpha</taxon>
        <taxon>Muroidea</taxon>
        <taxon>Muridae</taxon>
        <taxon>Murinae</taxon>
        <taxon>Rattus</taxon>
    </lineage>
</organism>
<evidence type="ECO:0000313" key="2">
    <source>
        <dbReference type="Proteomes" id="UP000234681"/>
    </source>
</evidence>
<sequence>MMVKERVNVFGHTGCLVTRAAFSASGKVEIVAIIDPFIDSTTWSTCSSMTLPTASSTTQSRLRWEARHQQEAHHHLPGTRSR</sequence>
<dbReference type="AlphaFoldDB" id="A6HF35"/>
<evidence type="ECO:0000313" key="1">
    <source>
        <dbReference type="EMBL" id="EDM04640.1"/>
    </source>
</evidence>
<dbReference type="Gene3D" id="3.40.50.720">
    <property type="entry name" value="NAD(P)-binding Rossmann-like Domain"/>
    <property type="match status" value="1"/>
</dbReference>
<gene>
    <name evidence="1" type="ORF">rCG_33550</name>
</gene>
<dbReference type="InterPro" id="IPR036291">
    <property type="entry name" value="NAD(P)-bd_dom_sf"/>
</dbReference>
<dbReference type="EMBL" id="CH473948">
    <property type="protein sequence ID" value="EDM04640.1"/>
    <property type="molecule type" value="Genomic_DNA"/>
</dbReference>
<reference evidence="1 2" key="1">
    <citation type="submission" date="2005-07" db="EMBL/GenBank/DDBJ databases">
        <authorList>
            <person name="Mural R.J."/>
            <person name="Li P.W."/>
            <person name="Adams M.D."/>
            <person name="Amanatides P.G."/>
            <person name="Baden-Tillson H."/>
            <person name="Barnstead M."/>
            <person name="Chin S.H."/>
            <person name="Dew I."/>
            <person name="Evans C.A."/>
            <person name="Ferriera S."/>
            <person name="Flanigan M."/>
            <person name="Fosler C."/>
            <person name="Glodek A."/>
            <person name="Gu Z."/>
            <person name="Holt R.A."/>
            <person name="Jennings D."/>
            <person name="Kraft C.L."/>
            <person name="Lu F."/>
            <person name="Nguyen T."/>
            <person name="Nusskern D.R."/>
            <person name="Pfannkoch C.M."/>
            <person name="Sitter C."/>
            <person name="Sutton G.G."/>
            <person name="Venter J.C."/>
            <person name="Wang Z."/>
            <person name="Woodage T."/>
            <person name="Zheng X.H."/>
            <person name="Zhong F."/>
        </authorList>
    </citation>
    <scope>NUCLEOTIDE SEQUENCE [LARGE SCALE GENOMIC DNA]</scope>
    <source>
        <strain>BN</strain>
        <strain evidence="2">Sprague-Dawley</strain>
    </source>
</reference>
<name>A6HF35_RAT</name>